<reference evidence="1 2" key="1">
    <citation type="submission" date="2017-09" db="EMBL/GenBank/DDBJ databases">
        <title>WGS assembly of Aquilegia coerulea Goldsmith.</title>
        <authorList>
            <person name="Hodges S."/>
            <person name="Kramer E."/>
            <person name="Nordborg M."/>
            <person name="Tomkins J."/>
            <person name="Borevitz J."/>
            <person name="Derieg N."/>
            <person name="Yan J."/>
            <person name="Mihaltcheva S."/>
            <person name="Hayes R.D."/>
            <person name="Rokhsar D."/>
        </authorList>
    </citation>
    <scope>NUCLEOTIDE SEQUENCE [LARGE SCALE GENOMIC DNA]</scope>
    <source>
        <strain evidence="2">cv. Goldsmith</strain>
    </source>
</reference>
<gene>
    <name evidence="1" type="ORF">AQUCO_03500118v1</name>
</gene>
<sequence>MIPSRLIVGTLTFFESSISFSLVKGVSGECKVETIKNHPRESYISKSSGRQACFPVLLICMHDFMKDKLTYNILLTPPGKARLK</sequence>
<dbReference type="AlphaFoldDB" id="A0A2G5CW97"/>
<keyword evidence="2" id="KW-1185">Reference proteome</keyword>
<protein>
    <submittedName>
        <fullName evidence="1">Uncharacterized protein</fullName>
    </submittedName>
</protein>
<dbReference type="EMBL" id="KZ305052">
    <property type="protein sequence ID" value="PIA35541.1"/>
    <property type="molecule type" value="Genomic_DNA"/>
</dbReference>
<dbReference type="Proteomes" id="UP000230069">
    <property type="component" value="Unassembled WGS sequence"/>
</dbReference>
<organism evidence="1 2">
    <name type="scientific">Aquilegia coerulea</name>
    <name type="common">Rocky mountain columbine</name>
    <dbReference type="NCBI Taxonomy" id="218851"/>
    <lineage>
        <taxon>Eukaryota</taxon>
        <taxon>Viridiplantae</taxon>
        <taxon>Streptophyta</taxon>
        <taxon>Embryophyta</taxon>
        <taxon>Tracheophyta</taxon>
        <taxon>Spermatophyta</taxon>
        <taxon>Magnoliopsida</taxon>
        <taxon>Ranunculales</taxon>
        <taxon>Ranunculaceae</taxon>
        <taxon>Thalictroideae</taxon>
        <taxon>Aquilegia</taxon>
    </lineage>
</organism>
<evidence type="ECO:0000313" key="2">
    <source>
        <dbReference type="Proteomes" id="UP000230069"/>
    </source>
</evidence>
<dbReference type="EMBL" id="KZ305052">
    <property type="protein sequence ID" value="PIA35540.1"/>
    <property type="molecule type" value="Genomic_DNA"/>
</dbReference>
<accession>A0A2G5CW97</accession>
<evidence type="ECO:0000313" key="1">
    <source>
        <dbReference type="EMBL" id="PIA35541.1"/>
    </source>
</evidence>
<name>A0A2G5CW97_AQUCA</name>
<proteinExistence type="predicted"/>